<proteinExistence type="predicted"/>
<comment type="caution">
    <text evidence="2">The sequence shown here is derived from an EMBL/GenBank/DDBJ whole genome shotgun (WGS) entry which is preliminary data.</text>
</comment>
<evidence type="ECO:0000313" key="3">
    <source>
        <dbReference type="Proteomes" id="UP001259832"/>
    </source>
</evidence>
<dbReference type="EMBL" id="JASMQC010000005">
    <property type="protein sequence ID" value="KAK1945320.1"/>
    <property type="molecule type" value="Genomic_DNA"/>
</dbReference>
<dbReference type="PANTHER" id="PTHR36535">
    <property type="entry name" value="YALI0E30327P"/>
    <property type="match status" value="1"/>
</dbReference>
<accession>A0AAD9LQ01</accession>
<evidence type="ECO:0000256" key="1">
    <source>
        <dbReference type="SAM" id="MobiDB-lite"/>
    </source>
</evidence>
<sequence length="334" mass="38366">MVDFNQWLTEILEDTHSEGIEWGPSYGENPWLALEEQPQDGQLSEAFAMDHGSTIQLLQSACEYYMTQCDNLLRSNIGLTTQVEALKHQLMDALVRVFDAQQALEREREMSALQARRFVMGVQIGDHLSQEGGHAYRPEDLHQQITDAFRMLHEVQSPHEDTEMTASEASVSDFDIDGERDSEPEIIEVVIDNQNYLPNEGQEPPQPHVEPVTQSDKCDYQHLTELQSSEESGGRWYQYALRSLKEKREQRRSTKSKAELSEASIATSSEAVYEGSSFLDQEEFVKLVATRDSTENEEDATWYRRALQHLKKERQRRVSFHDRNSFSSTVSITE</sequence>
<dbReference type="PANTHER" id="PTHR36535:SF1">
    <property type="entry name" value="DUF1772 DOMAIN-CONTAINING PROTEIN"/>
    <property type="match status" value="1"/>
</dbReference>
<dbReference type="Proteomes" id="UP001259832">
    <property type="component" value="Unassembled WGS sequence"/>
</dbReference>
<reference evidence="2" key="1">
    <citation type="submission" date="2023-08" db="EMBL/GenBank/DDBJ databases">
        <title>Reference Genome Resource for the Citrus Pathogen Phytophthora citrophthora.</title>
        <authorList>
            <person name="Moller H."/>
            <person name="Coetzee B."/>
            <person name="Rose L.J."/>
            <person name="Van Niekerk J.M."/>
        </authorList>
    </citation>
    <scope>NUCLEOTIDE SEQUENCE</scope>
    <source>
        <strain evidence="2">STE-U-9442</strain>
    </source>
</reference>
<evidence type="ECO:0000313" key="2">
    <source>
        <dbReference type="EMBL" id="KAK1945320.1"/>
    </source>
</evidence>
<keyword evidence="3" id="KW-1185">Reference proteome</keyword>
<feature type="region of interest" description="Disordered" evidence="1">
    <location>
        <begin position="156"/>
        <end position="179"/>
    </location>
</feature>
<protein>
    <submittedName>
        <fullName evidence="2">Uncharacterized protein</fullName>
    </submittedName>
</protein>
<dbReference type="AlphaFoldDB" id="A0AAD9LQ01"/>
<gene>
    <name evidence="2" type="ORF">P3T76_003853</name>
</gene>
<organism evidence="2 3">
    <name type="scientific">Phytophthora citrophthora</name>
    <dbReference type="NCBI Taxonomy" id="4793"/>
    <lineage>
        <taxon>Eukaryota</taxon>
        <taxon>Sar</taxon>
        <taxon>Stramenopiles</taxon>
        <taxon>Oomycota</taxon>
        <taxon>Peronosporomycetes</taxon>
        <taxon>Peronosporales</taxon>
        <taxon>Peronosporaceae</taxon>
        <taxon>Phytophthora</taxon>
    </lineage>
</organism>
<name>A0AAD9LQ01_9STRA</name>